<evidence type="ECO:0000313" key="2">
    <source>
        <dbReference type="EMBL" id="SHE35138.1"/>
    </source>
</evidence>
<keyword evidence="3" id="KW-1185">Reference proteome</keyword>
<proteinExistence type="predicted"/>
<organism evidence="2 3">
    <name type="scientific">Dysgonomonas macrotermitis</name>
    <dbReference type="NCBI Taxonomy" id="1346286"/>
    <lineage>
        <taxon>Bacteria</taxon>
        <taxon>Pseudomonadati</taxon>
        <taxon>Bacteroidota</taxon>
        <taxon>Bacteroidia</taxon>
        <taxon>Bacteroidales</taxon>
        <taxon>Dysgonomonadaceae</taxon>
        <taxon>Dysgonomonas</taxon>
    </lineage>
</organism>
<dbReference type="STRING" id="1346286.SAMN05444362_101139"/>
<dbReference type="OrthoDB" id="9786141at2"/>
<gene>
    <name evidence="2" type="ORF">SAMN05444362_101139</name>
</gene>
<dbReference type="InterPro" id="IPR036388">
    <property type="entry name" value="WH-like_DNA-bd_sf"/>
</dbReference>
<name>A0A1M4SSI4_9BACT</name>
<dbReference type="RefSeq" id="WP_062175250.1">
    <property type="nucleotide sequence ID" value="NZ_BBXL01000001.1"/>
</dbReference>
<dbReference type="Proteomes" id="UP000184480">
    <property type="component" value="Unassembled WGS sequence"/>
</dbReference>
<dbReference type="SUPFAM" id="SSF55811">
    <property type="entry name" value="Nudix"/>
    <property type="match status" value="1"/>
</dbReference>
<dbReference type="EMBL" id="FQUC01000001">
    <property type="protein sequence ID" value="SHE35138.1"/>
    <property type="molecule type" value="Genomic_DNA"/>
</dbReference>
<dbReference type="InterPro" id="IPR036390">
    <property type="entry name" value="WH_DNA-bd_sf"/>
</dbReference>
<dbReference type="Gene3D" id="3.90.79.10">
    <property type="entry name" value="Nucleoside Triphosphate Pyrophosphohydrolase"/>
    <property type="match status" value="1"/>
</dbReference>
<dbReference type="CDD" id="cd18873">
    <property type="entry name" value="NUDIX_NadM_like"/>
    <property type="match status" value="1"/>
</dbReference>
<dbReference type="SUPFAM" id="SSF46785">
    <property type="entry name" value="Winged helix' DNA-binding domain"/>
    <property type="match status" value="1"/>
</dbReference>
<feature type="domain" description="NrtR DNA-binding winged helix" evidence="1">
    <location>
        <begin position="181"/>
        <end position="240"/>
    </location>
</feature>
<dbReference type="InterPro" id="IPR015797">
    <property type="entry name" value="NUDIX_hydrolase-like_dom_sf"/>
</dbReference>
<sequence>MKKNALHPYSSENTHPGFSLNCAVFTLHEGKIKVLLGKPEFMIDDYWMLPGGFMFKEESADEAAWRELEGFSGLSNIYMKQFYLFSDPKRTIIEQNAGILKKNEMPEEAENKWFLQRFLSLGYYGLVRYNEAQKALRPAKDMKLKWYNVKELPPLYTDHENIVKTALDTIRALLPVIPLCYELLPEKFTMYELRKIYENILDRSFDRRNFQRKILLEGNIVQLDERKKGNAYNAPILYTFEKTANKNITSIWGEGTKVE</sequence>
<dbReference type="Gene3D" id="1.10.10.10">
    <property type="entry name" value="Winged helix-like DNA-binding domain superfamily/Winged helix DNA-binding domain"/>
    <property type="match status" value="1"/>
</dbReference>
<evidence type="ECO:0000313" key="3">
    <source>
        <dbReference type="Proteomes" id="UP000184480"/>
    </source>
</evidence>
<dbReference type="InterPro" id="IPR054105">
    <property type="entry name" value="WHD_NrtR"/>
</dbReference>
<dbReference type="PANTHER" id="PTHR43736:SF4">
    <property type="entry name" value="SLR1690 PROTEIN"/>
    <property type="match status" value="1"/>
</dbReference>
<dbReference type="PANTHER" id="PTHR43736">
    <property type="entry name" value="ADP-RIBOSE PYROPHOSPHATASE"/>
    <property type="match status" value="1"/>
</dbReference>
<evidence type="ECO:0000259" key="1">
    <source>
        <dbReference type="Pfam" id="PF21906"/>
    </source>
</evidence>
<protein>
    <recommendedName>
        <fullName evidence="1">NrtR DNA-binding winged helix domain-containing protein</fullName>
    </recommendedName>
</protein>
<dbReference type="Pfam" id="PF21906">
    <property type="entry name" value="WHD_NrtR"/>
    <property type="match status" value="1"/>
</dbReference>
<dbReference type="AlphaFoldDB" id="A0A1M4SSI4"/>
<reference evidence="3" key="1">
    <citation type="submission" date="2016-11" db="EMBL/GenBank/DDBJ databases">
        <authorList>
            <person name="Varghese N."/>
            <person name="Submissions S."/>
        </authorList>
    </citation>
    <scope>NUCLEOTIDE SEQUENCE [LARGE SCALE GENOMIC DNA]</scope>
    <source>
        <strain evidence="3">DSM 27370</strain>
    </source>
</reference>
<accession>A0A1M4SSI4</accession>